<dbReference type="Gene3D" id="1.10.357.10">
    <property type="entry name" value="Tetracycline Repressor, domain 2"/>
    <property type="match status" value="1"/>
</dbReference>
<reference evidence="6 7" key="1">
    <citation type="submission" date="2016-06" db="EMBL/GenBank/DDBJ databases">
        <authorList>
            <person name="Kjaerup R.B."/>
            <person name="Dalgaard T.S."/>
            <person name="Juul-Madsen H.R."/>
        </authorList>
    </citation>
    <scope>NUCLEOTIDE SEQUENCE [LARGE SCALE GENOMIC DNA]</scope>
    <source>
        <strain evidence="6 7">1127319.6</strain>
    </source>
</reference>
<dbReference type="AlphaFoldDB" id="A0A1A3H853"/>
<feature type="domain" description="HTH tetR-type" evidence="5">
    <location>
        <begin position="8"/>
        <end position="68"/>
    </location>
</feature>
<dbReference type="SUPFAM" id="SSF48498">
    <property type="entry name" value="Tetracyclin repressor-like, C-terminal domain"/>
    <property type="match status" value="1"/>
</dbReference>
<dbReference type="Pfam" id="PF00440">
    <property type="entry name" value="TetR_N"/>
    <property type="match status" value="1"/>
</dbReference>
<dbReference type="Proteomes" id="UP000093898">
    <property type="component" value="Unassembled WGS sequence"/>
</dbReference>
<dbReference type="Pfam" id="PF21935">
    <property type="entry name" value="TetR_C_45"/>
    <property type="match status" value="1"/>
</dbReference>
<gene>
    <name evidence="6" type="ORF">A5630_17150</name>
</gene>
<dbReference type="GeneID" id="76726840"/>
<protein>
    <recommendedName>
        <fullName evidence="5">HTH tetR-type domain-containing protein</fullName>
    </recommendedName>
</protein>
<keyword evidence="3" id="KW-0804">Transcription</keyword>
<sequence length="222" mass="24432">MGRQPRSEVTRRKIIDSAVDLINEIGYPAAGLADIIERAELTKGALYYHFDSKEALATVIIEEAMVLLHNVFQSARDSEHSAMKSLIVGTFTTSDLLATNRTAQAGTKLLRTFAGFNPTARHSYVNFVDQFTSDIKRAETDGDLRPGADPADVANTLVAWILGAELMSSAASDGDDLRDRFTRQWRVLMPAIVTPESLDRHLDFMVAASTRQPNIVEHTATP</sequence>
<evidence type="ECO:0000256" key="4">
    <source>
        <dbReference type="PROSITE-ProRule" id="PRU00335"/>
    </source>
</evidence>
<name>A0A1A3H853_MYCMU</name>
<comment type="caution">
    <text evidence="6">The sequence shown here is derived from an EMBL/GenBank/DDBJ whole genome shotgun (WGS) entry which is preliminary data.</text>
</comment>
<keyword evidence="2 4" id="KW-0238">DNA-binding</keyword>
<dbReference type="SUPFAM" id="SSF46689">
    <property type="entry name" value="Homeodomain-like"/>
    <property type="match status" value="1"/>
</dbReference>
<dbReference type="PROSITE" id="PS50977">
    <property type="entry name" value="HTH_TETR_2"/>
    <property type="match status" value="1"/>
</dbReference>
<dbReference type="InterPro" id="IPR047923">
    <property type="entry name" value="ArpA-like"/>
</dbReference>
<dbReference type="NCBIfam" id="NF041196">
    <property type="entry name" value="ScbR_bind_reg"/>
    <property type="match status" value="1"/>
</dbReference>
<dbReference type="GO" id="GO:0003677">
    <property type="term" value="F:DNA binding"/>
    <property type="evidence" value="ECO:0007669"/>
    <property type="project" value="UniProtKB-UniRule"/>
</dbReference>
<dbReference type="STRING" id="56689.GCA_001291445_05353"/>
<evidence type="ECO:0000313" key="7">
    <source>
        <dbReference type="Proteomes" id="UP000093898"/>
    </source>
</evidence>
<dbReference type="InterPro" id="IPR036271">
    <property type="entry name" value="Tet_transcr_reg_TetR-rel_C_sf"/>
</dbReference>
<organism evidence="6 7">
    <name type="scientific">Mycolicibacterium mucogenicum</name>
    <name type="common">Mycobacterium mucogenicum</name>
    <dbReference type="NCBI Taxonomy" id="56689"/>
    <lineage>
        <taxon>Bacteria</taxon>
        <taxon>Bacillati</taxon>
        <taxon>Actinomycetota</taxon>
        <taxon>Actinomycetes</taxon>
        <taxon>Mycobacteriales</taxon>
        <taxon>Mycobacteriaceae</taxon>
        <taxon>Mycolicibacterium</taxon>
    </lineage>
</organism>
<evidence type="ECO:0000256" key="2">
    <source>
        <dbReference type="ARBA" id="ARBA00023125"/>
    </source>
</evidence>
<dbReference type="InterPro" id="IPR054126">
    <property type="entry name" value="CprB_TetR_C"/>
</dbReference>
<dbReference type="EMBL" id="LZLC01000062">
    <property type="protein sequence ID" value="OBJ44225.1"/>
    <property type="molecule type" value="Genomic_DNA"/>
</dbReference>
<dbReference type="RefSeq" id="WP_020104056.1">
    <property type="nucleotide sequence ID" value="NZ_CYSI01000007.1"/>
</dbReference>
<dbReference type="OrthoDB" id="3237195at2"/>
<dbReference type="PRINTS" id="PR00455">
    <property type="entry name" value="HTHTETR"/>
</dbReference>
<evidence type="ECO:0000259" key="5">
    <source>
        <dbReference type="PROSITE" id="PS50977"/>
    </source>
</evidence>
<dbReference type="PANTHER" id="PTHR47506:SF1">
    <property type="entry name" value="HTH-TYPE TRANSCRIPTIONAL REGULATOR YJDC"/>
    <property type="match status" value="1"/>
</dbReference>
<evidence type="ECO:0000313" key="6">
    <source>
        <dbReference type="EMBL" id="OBJ44225.1"/>
    </source>
</evidence>
<dbReference type="PANTHER" id="PTHR47506">
    <property type="entry name" value="TRANSCRIPTIONAL REGULATORY PROTEIN"/>
    <property type="match status" value="1"/>
</dbReference>
<dbReference type="InterPro" id="IPR009057">
    <property type="entry name" value="Homeodomain-like_sf"/>
</dbReference>
<evidence type="ECO:0000256" key="3">
    <source>
        <dbReference type="ARBA" id="ARBA00023163"/>
    </source>
</evidence>
<keyword evidence="1" id="KW-0805">Transcription regulation</keyword>
<proteinExistence type="predicted"/>
<feature type="DNA-binding region" description="H-T-H motif" evidence="4">
    <location>
        <begin position="31"/>
        <end position="50"/>
    </location>
</feature>
<evidence type="ECO:0000256" key="1">
    <source>
        <dbReference type="ARBA" id="ARBA00023015"/>
    </source>
</evidence>
<dbReference type="InterPro" id="IPR001647">
    <property type="entry name" value="HTH_TetR"/>
</dbReference>
<accession>A0A1A3H853</accession>